<sequence length="196" mass="22810">MNIEEIKTSIMNDAPNRVYTEKGIEPLFSAPKEAKLVIVGQAPGIKAQESHLYWNDPSGNRLRDWLGLSREEFYQTNLIAHLPMDFYFPGSAKRGDLAPRKGFAQKWHPLLLKQLSEVELFLLIGQYAQAYYLKERRKKTLTETVKNYFNYLPEYLPLVHPSGRNGIWLKKNPWFEAEIVPFLQKKIIKMGIKSKK</sequence>
<dbReference type="PANTHER" id="PTHR42160">
    <property type="entry name" value="URACIL-DNA GLYCOSYLASE SUPERFAMILY PROTEIN"/>
    <property type="match status" value="1"/>
</dbReference>
<dbReference type="Gene3D" id="3.40.470.10">
    <property type="entry name" value="Uracil-DNA glycosylase-like domain"/>
    <property type="match status" value="1"/>
</dbReference>
<dbReference type="eggNOG" id="COG1573">
    <property type="taxonomic scope" value="Bacteria"/>
</dbReference>
<dbReference type="CDD" id="cd10033">
    <property type="entry name" value="UDG_like"/>
    <property type="match status" value="1"/>
</dbReference>
<dbReference type="SMART" id="SM00986">
    <property type="entry name" value="UDG"/>
    <property type="match status" value="1"/>
</dbReference>
<dbReference type="Proteomes" id="UP000005017">
    <property type="component" value="Unassembled WGS sequence"/>
</dbReference>
<dbReference type="InterPro" id="IPR047124">
    <property type="entry name" value="HI_0220.2"/>
</dbReference>
<dbReference type="SUPFAM" id="SSF52141">
    <property type="entry name" value="Uracil-DNA glycosylase-like"/>
    <property type="match status" value="1"/>
</dbReference>
<name>D2MQ13_9FIRM</name>
<dbReference type="STRING" id="679192.HMPREF9013_1361"/>
<dbReference type="InterPro" id="IPR036895">
    <property type="entry name" value="Uracil-DNA_glycosylase-like_sf"/>
</dbReference>
<dbReference type="EC" id="3.2.2.-" evidence="2"/>
<dbReference type="GO" id="GO:0016798">
    <property type="term" value="F:hydrolase activity, acting on glycosyl bonds"/>
    <property type="evidence" value="ECO:0007669"/>
    <property type="project" value="UniProtKB-KW"/>
</dbReference>
<organism evidence="2 3">
    <name type="scientific">Bulleidia extructa W1219</name>
    <dbReference type="NCBI Taxonomy" id="679192"/>
    <lineage>
        <taxon>Bacteria</taxon>
        <taxon>Bacillati</taxon>
        <taxon>Bacillota</taxon>
        <taxon>Erysipelotrichia</taxon>
        <taxon>Erysipelotrichales</taxon>
        <taxon>Erysipelotrichaceae</taxon>
        <taxon>Bulleidia</taxon>
    </lineage>
</organism>
<dbReference type="RefSeq" id="WP_006627476.1">
    <property type="nucleotide sequence ID" value="NZ_ADFR01000015.1"/>
</dbReference>
<evidence type="ECO:0000313" key="3">
    <source>
        <dbReference type="Proteomes" id="UP000005017"/>
    </source>
</evidence>
<gene>
    <name evidence="2" type="ORF">HMPREF9013_1361</name>
</gene>
<dbReference type="SMART" id="SM00987">
    <property type="entry name" value="UreE_C"/>
    <property type="match status" value="1"/>
</dbReference>
<keyword evidence="2" id="KW-0378">Hydrolase</keyword>
<evidence type="ECO:0000259" key="1">
    <source>
        <dbReference type="SMART" id="SM00986"/>
    </source>
</evidence>
<proteinExistence type="predicted"/>
<dbReference type="Pfam" id="PF03167">
    <property type="entry name" value="UDG"/>
    <property type="match status" value="1"/>
</dbReference>
<protein>
    <submittedName>
        <fullName evidence="2">Uracil-DNA glycosylase, family 4</fullName>
        <ecNumber evidence="2">3.2.2.-</ecNumber>
    </submittedName>
</protein>
<feature type="domain" description="Uracil-DNA glycosylase-like" evidence="1">
    <location>
        <begin position="27"/>
        <end position="184"/>
    </location>
</feature>
<dbReference type="PANTHER" id="PTHR42160:SF1">
    <property type="entry name" value="URACIL-DNA GLYCOSYLASE SUPERFAMILY PROTEIN"/>
    <property type="match status" value="1"/>
</dbReference>
<dbReference type="OrthoDB" id="9789139at2"/>
<evidence type="ECO:0000313" key="2">
    <source>
        <dbReference type="EMBL" id="EFC05336.1"/>
    </source>
</evidence>
<dbReference type="InterPro" id="IPR005122">
    <property type="entry name" value="Uracil-DNA_glycosylase-like"/>
</dbReference>
<comment type="caution">
    <text evidence="2">The sequence shown here is derived from an EMBL/GenBank/DDBJ whole genome shotgun (WGS) entry which is preliminary data.</text>
</comment>
<reference evidence="3" key="1">
    <citation type="submission" date="2009-12" db="EMBL/GenBank/DDBJ databases">
        <title>Sequence of Clostridiales genomosp. BVAB3 str. UPII9-5.</title>
        <authorList>
            <person name="Madupu R."/>
            <person name="Durkin A.S."/>
            <person name="Torralba M."/>
            <person name="Methe B."/>
            <person name="Sutton G.G."/>
            <person name="Strausberg R.L."/>
            <person name="Nelson K.E."/>
        </authorList>
    </citation>
    <scope>NUCLEOTIDE SEQUENCE [LARGE SCALE GENOMIC DNA]</scope>
    <source>
        <strain evidence="3">W1219</strain>
    </source>
</reference>
<keyword evidence="3" id="KW-1185">Reference proteome</keyword>
<dbReference type="EMBL" id="ADFR01000015">
    <property type="protein sequence ID" value="EFC05336.1"/>
    <property type="molecule type" value="Genomic_DNA"/>
</dbReference>
<keyword evidence="2" id="KW-0326">Glycosidase</keyword>
<accession>D2MQ13</accession>
<dbReference type="AlphaFoldDB" id="D2MQ13"/>